<reference evidence="1 2" key="1">
    <citation type="submission" date="2019-08" db="EMBL/GenBank/DDBJ databases">
        <title>Genomes of Antarctic Bizionia species.</title>
        <authorList>
            <person name="Bowman J.P."/>
        </authorList>
    </citation>
    <scope>NUCLEOTIDE SEQUENCE [LARGE SCALE GENOMIC DNA]</scope>
    <source>
        <strain evidence="1 2">APA-1</strain>
    </source>
</reference>
<gene>
    <name evidence="1" type="ORF">ES675_10845</name>
</gene>
<dbReference type="EMBL" id="VSKL01000004">
    <property type="protein sequence ID" value="TYB72258.1"/>
    <property type="molecule type" value="Genomic_DNA"/>
</dbReference>
<proteinExistence type="predicted"/>
<dbReference type="OrthoDB" id="1443894at2"/>
<organism evidence="1 2">
    <name type="scientific">Bizionia algoritergicola</name>
    <dbReference type="NCBI Taxonomy" id="291187"/>
    <lineage>
        <taxon>Bacteria</taxon>
        <taxon>Pseudomonadati</taxon>
        <taxon>Bacteroidota</taxon>
        <taxon>Flavobacteriia</taxon>
        <taxon>Flavobacteriales</taxon>
        <taxon>Flavobacteriaceae</taxon>
        <taxon>Bizionia</taxon>
    </lineage>
</organism>
<evidence type="ECO:0000313" key="1">
    <source>
        <dbReference type="EMBL" id="TYB72258.1"/>
    </source>
</evidence>
<comment type="caution">
    <text evidence="1">The sequence shown here is derived from an EMBL/GenBank/DDBJ whole genome shotgun (WGS) entry which is preliminary data.</text>
</comment>
<keyword evidence="2" id="KW-1185">Reference proteome</keyword>
<accession>A0A5D0QV08</accession>
<name>A0A5D0QV08_9FLAO</name>
<dbReference type="RefSeq" id="WP_066255728.1">
    <property type="nucleotide sequence ID" value="NZ_VSKL01000004.1"/>
</dbReference>
<dbReference type="AlphaFoldDB" id="A0A5D0QV08"/>
<protein>
    <submittedName>
        <fullName evidence="1">Uncharacterized protein</fullName>
    </submittedName>
</protein>
<dbReference type="Proteomes" id="UP000324358">
    <property type="component" value="Unassembled WGS sequence"/>
</dbReference>
<evidence type="ECO:0000313" key="2">
    <source>
        <dbReference type="Proteomes" id="UP000324358"/>
    </source>
</evidence>
<sequence>MKTKFQLHIAISLLLVYVLNFGTAIHDVFVDSFSENTFKTQSTHKQSKDDSSSYYAYQDLEILGHNPIDSEVPNVFTERFASYNTILSLDASQTARDNQYFKAGQYIIPSYNTQTCIFPFHDFI</sequence>